<evidence type="ECO:0000256" key="6">
    <source>
        <dbReference type="ARBA" id="ARBA00022840"/>
    </source>
</evidence>
<evidence type="ECO:0000256" key="4">
    <source>
        <dbReference type="ARBA" id="ARBA00022741"/>
    </source>
</evidence>
<keyword evidence="13" id="KW-1185">Reference proteome</keyword>
<keyword evidence="7 9" id="KW-0234">DNA repair</keyword>
<proteinExistence type="inferred from homology"/>
<evidence type="ECO:0000313" key="13">
    <source>
        <dbReference type="Proteomes" id="UP000545386"/>
    </source>
</evidence>
<evidence type="ECO:0000256" key="9">
    <source>
        <dbReference type="PIRNR" id="PIRNR003128"/>
    </source>
</evidence>
<organism evidence="12 13">
    <name type="scientific">Pusillimonas minor</name>
    <dbReference type="NCBI Taxonomy" id="2697024"/>
    <lineage>
        <taxon>Bacteria</taxon>
        <taxon>Pseudomonadati</taxon>
        <taxon>Pseudomonadota</taxon>
        <taxon>Betaproteobacteria</taxon>
        <taxon>Burkholderiales</taxon>
        <taxon>Alcaligenaceae</taxon>
        <taxon>Pusillimonas</taxon>
    </lineage>
</organism>
<evidence type="ECO:0000256" key="5">
    <source>
        <dbReference type="ARBA" id="ARBA00022763"/>
    </source>
</evidence>
<dbReference type="GO" id="GO:0009432">
    <property type="term" value="P:SOS response"/>
    <property type="evidence" value="ECO:0007669"/>
    <property type="project" value="TreeGrafter"/>
</dbReference>
<evidence type="ECO:0000259" key="11">
    <source>
        <dbReference type="Pfam" id="PF02463"/>
    </source>
</evidence>
<dbReference type="InterPro" id="IPR027417">
    <property type="entry name" value="P-loop_NTPase"/>
</dbReference>
<evidence type="ECO:0000256" key="8">
    <source>
        <dbReference type="ARBA" id="ARBA00033408"/>
    </source>
</evidence>
<gene>
    <name evidence="12" type="primary">recN</name>
    <name evidence="12" type="ORF">GTU67_07675</name>
</gene>
<dbReference type="NCBIfam" id="TIGR00634">
    <property type="entry name" value="recN"/>
    <property type="match status" value="1"/>
</dbReference>
<evidence type="ECO:0000256" key="10">
    <source>
        <dbReference type="SAM" id="Coils"/>
    </source>
</evidence>
<dbReference type="Gene3D" id="3.40.50.300">
    <property type="entry name" value="P-loop containing nucleotide triphosphate hydrolases"/>
    <property type="match status" value="2"/>
</dbReference>
<evidence type="ECO:0000256" key="1">
    <source>
        <dbReference type="ARBA" id="ARBA00003618"/>
    </source>
</evidence>
<dbReference type="PANTHER" id="PTHR11059:SF0">
    <property type="entry name" value="DNA REPAIR PROTEIN RECN"/>
    <property type="match status" value="1"/>
</dbReference>
<comment type="caution">
    <text evidence="12">The sequence shown here is derived from an EMBL/GenBank/DDBJ whole genome shotgun (WGS) entry which is preliminary data.</text>
</comment>
<keyword evidence="10" id="KW-0175">Coiled coil</keyword>
<reference evidence="12 13" key="1">
    <citation type="submission" date="2020-08" db="EMBL/GenBank/DDBJ databases">
        <title>Paraeoetvoesia sp. YC-7-48 draft genome sequence.</title>
        <authorList>
            <person name="Yao L."/>
        </authorList>
    </citation>
    <scope>NUCLEOTIDE SEQUENCE [LARGE SCALE GENOMIC DNA]</scope>
    <source>
        <strain evidence="13">YC-7-48</strain>
    </source>
</reference>
<dbReference type="Proteomes" id="UP000545386">
    <property type="component" value="Unassembled WGS sequence"/>
</dbReference>
<comment type="function">
    <text evidence="1 9">May be involved in recombinational repair of damaged DNA.</text>
</comment>
<feature type="domain" description="RecF/RecN/SMC N-terminal" evidence="11">
    <location>
        <begin position="2"/>
        <end position="505"/>
    </location>
</feature>
<evidence type="ECO:0000256" key="7">
    <source>
        <dbReference type="ARBA" id="ARBA00023204"/>
    </source>
</evidence>
<evidence type="ECO:0000256" key="3">
    <source>
        <dbReference type="ARBA" id="ARBA00021315"/>
    </source>
</evidence>
<dbReference type="InterPro" id="IPR004604">
    <property type="entry name" value="DNA_recomb/repair_RecN"/>
</dbReference>
<keyword evidence="4" id="KW-0547">Nucleotide-binding</keyword>
<dbReference type="GO" id="GO:0005524">
    <property type="term" value="F:ATP binding"/>
    <property type="evidence" value="ECO:0007669"/>
    <property type="project" value="UniProtKB-KW"/>
</dbReference>
<sequence length="547" mass="58756">MLQSLSLTDFVIVEHSEIQFDSGFTVFSGETGAGKSILIDALSLVLGARADTAFIRDGADKADISAVFNVPDNLAGWLAEHDLDTDDALMLRRVIDQQGKSRAYINGVPATLGQLRELGEQLVDIHGQHAHQSLLKPGSQRELLDTQGRHTDLVQHVAQAWQAWQTLAKQLNDARAHTDTLQEEQNRLEWQVNELEQLNLAEGEWDALSAEHNRLAHAQSLLENATQALSALDDDTAGAHHILNTAAHRLQGILRHDAQLSVICDALESARIATAEAISDLNSYISKLDLDPDALEQAEARMSAIFDAARKFRVEPEEIPALTARLRERLHETQAGIDLAALEAKAQAAQDHYTASAARLAAARKKAASIMAPAVTQAMQTLAMAGGRFDVAISPCAPGPNGTETIEFLVAAHTGTQPRPLAKVASGGELARLSLALSVIASQAARVPTLIFDEVDSGIGGGVAEVVGKLLGALGERHQVLCVTHLPQVAACGNHHFRVSKSQHKGKTASRIELLNKKARIEEIARMLGGLSITDTTRQHAAEMLGA</sequence>
<comment type="similarity">
    <text evidence="2 9">Belongs to the RecN family.</text>
</comment>
<dbReference type="RefSeq" id="WP_185779503.1">
    <property type="nucleotide sequence ID" value="NZ_JACJUU010000004.1"/>
</dbReference>
<evidence type="ECO:0000256" key="2">
    <source>
        <dbReference type="ARBA" id="ARBA00009441"/>
    </source>
</evidence>
<dbReference type="PANTHER" id="PTHR11059">
    <property type="entry name" value="DNA REPAIR PROTEIN RECN"/>
    <property type="match status" value="1"/>
</dbReference>
<dbReference type="EMBL" id="JACJUU010000004">
    <property type="protein sequence ID" value="MBC2769790.1"/>
    <property type="molecule type" value="Genomic_DNA"/>
</dbReference>
<dbReference type="GO" id="GO:0043590">
    <property type="term" value="C:bacterial nucleoid"/>
    <property type="evidence" value="ECO:0007669"/>
    <property type="project" value="TreeGrafter"/>
</dbReference>
<dbReference type="FunFam" id="3.40.50.300:FF:000356">
    <property type="entry name" value="DNA repair protein RecN"/>
    <property type="match status" value="1"/>
</dbReference>
<dbReference type="Pfam" id="PF02463">
    <property type="entry name" value="SMC_N"/>
    <property type="match status" value="1"/>
</dbReference>
<keyword evidence="5 9" id="KW-0227">DNA damage</keyword>
<protein>
    <recommendedName>
        <fullName evidence="3 9">DNA repair protein RecN</fullName>
    </recommendedName>
    <alternativeName>
        <fullName evidence="8 9">Recombination protein N</fullName>
    </alternativeName>
</protein>
<dbReference type="GO" id="GO:0006281">
    <property type="term" value="P:DNA repair"/>
    <property type="evidence" value="ECO:0007669"/>
    <property type="project" value="UniProtKB-KW"/>
</dbReference>
<evidence type="ECO:0000313" key="12">
    <source>
        <dbReference type="EMBL" id="MBC2769790.1"/>
    </source>
</evidence>
<dbReference type="PIRSF" id="PIRSF003128">
    <property type="entry name" value="RecN"/>
    <property type="match status" value="1"/>
</dbReference>
<dbReference type="AlphaFoldDB" id="A0A842HR01"/>
<dbReference type="GO" id="GO:0006310">
    <property type="term" value="P:DNA recombination"/>
    <property type="evidence" value="ECO:0007669"/>
    <property type="project" value="InterPro"/>
</dbReference>
<name>A0A842HR01_9BURK</name>
<feature type="coiled-coil region" evidence="10">
    <location>
        <begin position="167"/>
        <end position="235"/>
    </location>
</feature>
<dbReference type="NCBIfam" id="NF008121">
    <property type="entry name" value="PRK10869.1"/>
    <property type="match status" value="1"/>
</dbReference>
<keyword evidence="6" id="KW-0067">ATP-binding</keyword>
<dbReference type="CDD" id="cd03241">
    <property type="entry name" value="ABC_RecN"/>
    <property type="match status" value="2"/>
</dbReference>
<dbReference type="SUPFAM" id="SSF52540">
    <property type="entry name" value="P-loop containing nucleoside triphosphate hydrolases"/>
    <property type="match status" value="2"/>
</dbReference>
<dbReference type="FunFam" id="3.40.50.300:FF:000319">
    <property type="entry name" value="DNA repair protein RecN"/>
    <property type="match status" value="1"/>
</dbReference>
<dbReference type="InterPro" id="IPR003395">
    <property type="entry name" value="RecF/RecN/SMC_N"/>
</dbReference>
<accession>A0A842HR01</accession>